<feature type="domain" description="Aconitase A/isopropylmalate dehydratase small subunit swivel" evidence="11">
    <location>
        <begin position="27"/>
        <end position="137"/>
    </location>
</feature>
<keyword evidence="9" id="KW-0456">Lyase</keyword>
<dbReference type="NCBIfam" id="NF002458">
    <property type="entry name" value="PRK01641.1"/>
    <property type="match status" value="1"/>
</dbReference>
<dbReference type="Gene3D" id="3.20.19.10">
    <property type="entry name" value="Aconitase, domain 4"/>
    <property type="match status" value="1"/>
</dbReference>
<reference evidence="12 13" key="1">
    <citation type="journal article" date="2012" name="J. Bacteriol.">
        <title>Complete Genome Sequence of the BTEX-Degrading Bacterium Pseudoxanthomonas spadix BD-a59.</title>
        <authorList>
            <person name="Lee S.H."/>
            <person name="Jin H.M."/>
            <person name="Lee H.J."/>
            <person name="Kim J.M."/>
            <person name="Jeon C.O."/>
        </authorList>
    </citation>
    <scope>NUCLEOTIDE SEQUENCE [LARGE SCALE GENOMIC DNA]</scope>
    <source>
        <strain evidence="12 13">BD-a59</strain>
    </source>
</reference>
<organism evidence="12 13">
    <name type="scientific">Pseudoxanthomonas spadix (strain BD-a59)</name>
    <dbReference type="NCBI Taxonomy" id="1045855"/>
    <lineage>
        <taxon>Bacteria</taxon>
        <taxon>Pseudomonadati</taxon>
        <taxon>Pseudomonadota</taxon>
        <taxon>Gammaproteobacteria</taxon>
        <taxon>Lysobacterales</taxon>
        <taxon>Lysobacteraceae</taxon>
        <taxon>Pseudoxanthomonas</taxon>
    </lineage>
</organism>
<dbReference type="SUPFAM" id="SSF52016">
    <property type="entry name" value="LeuD/IlvD-like"/>
    <property type="match status" value="1"/>
</dbReference>
<dbReference type="RefSeq" id="WP_014161562.1">
    <property type="nucleotide sequence ID" value="NC_016147.2"/>
</dbReference>
<dbReference type="STRING" id="1045855.DSC_13725"/>
<dbReference type="Pfam" id="PF00694">
    <property type="entry name" value="Aconitase_C"/>
    <property type="match status" value="1"/>
</dbReference>
<keyword evidence="7" id="KW-0432">Leucine biosynthesis</keyword>
<comment type="subunit">
    <text evidence="5">Heterodimer of LeuC and LeuD.</text>
</comment>
<dbReference type="KEGG" id="psd:DSC_13725"/>
<dbReference type="CDD" id="cd01577">
    <property type="entry name" value="IPMI_Swivel"/>
    <property type="match status" value="1"/>
</dbReference>
<name>G7UTE3_PSEUP</name>
<evidence type="ECO:0000256" key="5">
    <source>
        <dbReference type="ARBA" id="ARBA00011271"/>
    </source>
</evidence>
<evidence type="ECO:0000259" key="11">
    <source>
        <dbReference type="Pfam" id="PF00694"/>
    </source>
</evidence>
<gene>
    <name evidence="12" type="ordered locus">DSC_13725</name>
</gene>
<evidence type="ECO:0000256" key="8">
    <source>
        <dbReference type="ARBA" id="ARBA00022605"/>
    </source>
</evidence>
<dbReference type="GO" id="GO:0003861">
    <property type="term" value="F:3-isopropylmalate dehydratase activity"/>
    <property type="evidence" value="ECO:0007669"/>
    <property type="project" value="UniProtKB-EC"/>
</dbReference>
<evidence type="ECO:0000256" key="10">
    <source>
        <dbReference type="ARBA" id="ARBA00023304"/>
    </source>
</evidence>
<evidence type="ECO:0000313" key="13">
    <source>
        <dbReference type="Proteomes" id="UP000005870"/>
    </source>
</evidence>
<proteinExistence type="inferred from homology"/>
<dbReference type="OrthoDB" id="9777465at2"/>
<evidence type="ECO:0000256" key="6">
    <source>
        <dbReference type="ARBA" id="ARBA00011998"/>
    </source>
</evidence>
<dbReference type="eggNOG" id="COG0066">
    <property type="taxonomic scope" value="Bacteria"/>
</dbReference>
<dbReference type="InterPro" id="IPR033940">
    <property type="entry name" value="IPMI_Swivel"/>
</dbReference>
<dbReference type="InterPro" id="IPR050075">
    <property type="entry name" value="LeuD"/>
</dbReference>
<evidence type="ECO:0000256" key="4">
    <source>
        <dbReference type="ARBA" id="ARBA00009845"/>
    </source>
</evidence>
<dbReference type="InterPro" id="IPR015928">
    <property type="entry name" value="Aconitase/3IPM_dehydase_swvl"/>
</dbReference>
<dbReference type="NCBIfam" id="TIGR00171">
    <property type="entry name" value="leuD"/>
    <property type="match status" value="1"/>
</dbReference>
<dbReference type="HOGENOM" id="CLU_081378_0_3_6"/>
<dbReference type="GO" id="GO:0009316">
    <property type="term" value="C:3-isopropylmalate dehydratase complex"/>
    <property type="evidence" value="ECO:0007669"/>
    <property type="project" value="InterPro"/>
</dbReference>
<dbReference type="InterPro" id="IPR000573">
    <property type="entry name" value="AconitaseA/IPMdHydase_ssu_swvl"/>
</dbReference>
<evidence type="ECO:0000256" key="1">
    <source>
        <dbReference type="ARBA" id="ARBA00000491"/>
    </source>
</evidence>
<evidence type="ECO:0000256" key="9">
    <source>
        <dbReference type="ARBA" id="ARBA00023239"/>
    </source>
</evidence>
<protein>
    <recommendedName>
        <fullName evidence="6">3-isopropylmalate dehydratase</fullName>
        <ecNumber evidence="6">4.2.1.33</ecNumber>
    </recommendedName>
</protein>
<dbReference type="UniPathway" id="UPA00048">
    <property type="reaction ID" value="UER00071"/>
</dbReference>
<dbReference type="Proteomes" id="UP000005870">
    <property type="component" value="Chromosome"/>
</dbReference>
<comment type="similarity">
    <text evidence="4">Belongs to the LeuD family. LeuD type 1 subfamily.</text>
</comment>
<evidence type="ECO:0000256" key="3">
    <source>
        <dbReference type="ARBA" id="ARBA00004729"/>
    </source>
</evidence>
<dbReference type="GO" id="GO:0009098">
    <property type="term" value="P:L-leucine biosynthetic process"/>
    <property type="evidence" value="ECO:0007669"/>
    <property type="project" value="UniProtKB-UniPathway"/>
</dbReference>
<evidence type="ECO:0000256" key="2">
    <source>
        <dbReference type="ARBA" id="ARBA00002695"/>
    </source>
</evidence>
<dbReference type="EMBL" id="CP003093">
    <property type="protein sequence ID" value="AER57389.1"/>
    <property type="molecule type" value="Genomic_DNA"/>
</dbReference>
<evidence type="ECO:0000313" key="12">
    <source>
        <dbReference type="EMBL" id="AER57389.1"/>
    </source>
</evidence>
<comment type="catalytic activity">
    <reaction evidence="1">
        <text>(2R,3S)-3-isopropylmalate = (2S)-2-isopropylmalate</text>
        <dbReference type="Rhea" id="RHEA:32287"/>
        <dbReference type="ChEBI" id="CHEBI:1178"/>
        <dbReference type="ChEBI" id="CHEBI:35121"/>
        <dbReference type="EC" id="4.2.1.33"/>
    </reaction>
</comment>
<dbReference type="PANTHER" id="PTHR43345:SF5">
    <property type="entry name" value="3-ISOPROPYLMALATE DEHYDRATASE SMALL SUBUNIT"/>
    <property type="match status" value="1"/>
</dbReference>
<comment type="pathway">
    <text evidence="3">Amino-acid biosynthesis; L-leucine biosynthesis; L-leucine from 3-methyl-2-oxobutanoate: step 2/4.</text>
</comment>
<evidence type="ECO:0000256" key="7">
    <source>
        <dbReference type="ARBA" id="ARBA00022430"/>
    </source>
</evidence>
<keyword evidence="10" id="KW-0100">Branched-chain amino acid biosynthesis</keyword>
<dbReference type="EC" id="4.2.1.33" evidence="6"/>
<keyword evidence="8" id="KW-0028">Amino-acid biosynthesis</keyword>
<dbReference type="AlphaFoldDB" id="G7UTE3"/>
<dbReference type="PANTHER" id="PTHR43345">
    <property type="entry name" value="3-ISOPROPYLMALATE DEHYDRATASE SMALL SUBUNIT 2-RELATED-RELATED"/>
    <property type="match status" value="1"/>
</dbReference>
<accession>G7UTE3</accession>
<dbReference type="InterPro" id="IPR004431">
    <property type="entry name" value="3-IsopropMal_deHydase_ssu"/>
</dbReference>
<keyword evidence="13" id="KW-1185">Reference proteome</keyword>
<comment type="function">
    <text evidence="2">Catalyzes the isomerization between 2-isopropylmalate and 3-isopropylmalate, via the formation of 2-isopropylmaleate.</text>
</comment>
<sequence>MTTLSPSLSQNPAIQARTVQISSRSVVLRSTNIDTDQIIPARFLSTTERAGLGRFAFNDWRWISEGVPNPEFAFNRPENAGRQILLAGRNFGCGSSREHAPWALTDLGLKAVVSSEIADIFRGNSLKNGLLPVVLDEADVQTLMQRPDDELTIDVAARELRTPDGRIYTFPLDGFSQTCLLEGVDQLGYLLARAPDIARYEATHAR</sequence>